<evidence type="ECO:0000256" key="3">
    <source>
        <dbReference type="ARBA" id="ARBA00022989"/>
    </source>
</evidence>
<dbReference type="RefSeq" id="WP_189622447.1">
    <property type="nucleotide sequence ID" value="NZ_BMZA01000024.1"/>
</dbReference>
<comment type="caution">
    <text evidence="7">The sequence shown here is derived from an EMBL/GenBank/DDBJ whole genome shotgun (WGS) entry which is preliminary data.</text>
</comment>
<evidence type="ECO:0000256" key="2">
    <source>
        <dbReference type="ARBA" id="ARBA00022692"/>
    </source>
</evidence>
<evidence type="ECO:0000313" key="8">
    <source>
        <dbReference type="Proteomes" id="UP000648075"/>
    </source>
</evidence>
<dbReference type="GO" id="GO:0016020">
    <property type="term" value="C:membrane"/>
    <property type="evidence" value="ECO:0007669"/>
    <property type="project" value="UniProtKB-SubCell"/>
</dbReference>
<feature type="transmembrane region" description="Helical" evidence="5">
    <location>
        <begin position="414"/>
        <end position="431"/>
    </location>
</feature>
<evidence type="ECO:0000313" key="7">
    <source>
        <dbReference type="EMBL" id="GGZ16010.1"/>
    </source>
</evidence>
<sequence>MQSWPVVLVGILFFLVFSVTGISSGLGLPLALPLGLLALVIGLMSGLYFLGLAKIRLPRSSFGLLVPAALMVITFVFAAIRANSSTDSVVTDRAHSDEVYYILCLTTAALSGMFITAIRKFDGASALEKAMFFALGFLCFTQIVLLIMGIKNKLTDDLPSLQTEAQALSLLGLHVQRFIPAISTNVNGAAVAPMAVISLAALRKPRSKSITIGLAAISLFLLLLIDAKSFAIAAFAALGLFTLFRSFPSVLATIAVVIPALPPAITLSKDFLWLSFLDQRKSYYGMFTGREHIWDGFWAVWLKADDFHRFFGYGLLGQNTSGMYLKYKDMFTDYQTITKTTATLHNSYLQILADTGIFGLTINMLLLWVLVRTAAAWAKNGEESNVWGAFTVLTISLAIAAGTEVALTVYMRESFALYIFLIVAVLTLRSAKRENAGRASIRRP</sequence>
<accession>A0A918UJZ7</accession>
<name>A0A918UJZ7_9SPHN</name>
<keyword evidence="3 5" id="KW-1133">Transmembrane helix</keyword>
<dbReference type="AlphaFoldDB" id="A0A918UJZ7"/>
<comment type="subcellular location">
    <subcellularLocation>
        <location evidence="1">Membrane</location>
        <topology evidence="1">Multi-pass membrane protein</topology>
    </subcellularLocation>
</comment>
<feature type="transmembrane region" description="Helical" evidence="5">
    <location>
        <begin position="214"/>
        <end position="244"/>
    </location>
</feature>
<protein>
    <recommendedName>
        <fullName evidence="6">O-antigen ligase-related domain-containing protein</fullName>
    </recommendedName>
</protein>
<evidence type="ECO:0000256" key="4">
    <source>
        <dbReference type="ARBA" id="ARBA00023136"/>
    </source>
</evidence>
<dbReference type="PANTHER" id="PTHR37422:SF13">
    <property type="entry name" value="LIPOPOLYSACCHARIDE BIOSYNTHESIS PROTEIN PA4999-RELATED"/>
    <property type="match status" value="1"/>
</dbReference>
<proteinExistence type="predicted"/>
<evidence type="ECO:0000256" key="5">
    <source>
        <dbReference type="SAM" id="Phobius"/>
    </source>
</evidence>
<feature type="transmembrane region" description="Helical" evidence="5">
    <location>
        <begin position="62"/>
        <end position="80"/>
    </location>
</feature>
<keyword evidence="4 5" id="KW-0472">Membrane</keyword>
<feature type="transmembrane region" description="Helical" evidence="5">
    <location>
        <begin position="100"/>
        <end position="118"/>
    </location>
</feature>
<dbReference type="PANTHER" id="PTHR37422">
    <property type="entry name" value="TEICHURONIC ACID BIOSYNTHESIS PROTEIN TUAE"/>
    <property type="match status" value="1"/>
</dbReference>
<evidence type="ECO:0000256" key="1">
    <source>
        <dbReference type="ARBA" id="ARBA00004141"/>
    </source>
</evidence>
<feature type="transmembrane region" description="Helical" evidence="5">
    <location>
        <begin position="31"/>
        <end position="50"/>
    </location>
</feature>
<keyword evidence="8" id="KW-1185">Reference proteome</keyword>
<dbReference type="InterPro" id="IPR007016">
    <property type="entry name" value="O-antigen_ligase-rel_domated"/>
</dbReference>
<feature type="transmembrane region" description="Helical" evidence="5">
    <location>
        <begin position="250"/>
        <end position="272"/>
    </location>
</feature>
<feature type="transmembrane region" description="Helical" evidence="5">
    <location>
        <begin position="130"/>
        <end position="150"/>
    </location>
</feature>
<reference evidence="7" key="2">
    <citation type="submission" date="2020-09" db="EMBL/GenBank/DDBJ databases">
        <authorList>
            <person name="Sun Q."/>
            <person name="Kim S."/>
        </authorList>
    </citation>
    <scope>NUCLEOTIDE SEQUENCE</scope>
    <source>
        <strain evidence="7">KCTC 32255</strain>
    </source>
</reference>
<dbReference type="InterPro" id="IPR051533">
    <property type="entry name" value="WaaL-like"/>
</dbReference>
<dbReference type="Proteomes" id="UP000648075">
    <property type="component" value="Unassembled WGS sequence"/>
</dbReference>
<feature type="transmembrane region" description="Helical" evidence="5">
    <location>
        <begin position="178"/>
        <end position="202"/>
    </location>
</feature>
<evidence type="ECO:0000259" key="6">
    <source>
        <dbReference type="Pfam" id="PF04932"/>
    </source>
</evidence>
<gene>
    <name evidence="7" type="ORF">GCM10011614_33570</name>
</gene>
<keyword evidence="2 5" id="KW-0812">Transmembrane</keyword>
<feature type="domain" description="O-antigen ligase-related" evidence="6">
    <location>
        <begin position="214"/>
        <end position="362"/>
    </location>
</feature>
<reference evidence="7" key="1">
    <citation type="journal article" date="2014" name="Int. J. Syst. Evol. Microbiol.">
        <title>Complete genome sequence of Corynebacterium casei LMG S-19264T (=DSM 44701T), isolated from a smear-ripened cheese.</title>
        <authorList>
            <consortium name="US DOE Joint Genome Institute (JGI-PGF)"/>
            <person name="Walter F."/>
            <person name="Albersmeier A."/>
            <person name="Kalinowski J."/>
            <person name="Ruckert C."/>
        </authorList>
    </citation>
    <scope>NUCLEOTIDE SEQUENCE</scope>
    <source>
        <strain evidence="7">KCTC 32255</strain>
    </source>
</reference>
<dbReference type="EMBL" id="BMZA01000024">
    <property type="protein sequence ID" value="GGZ16010.1"/>
    <property type="molecule type" value="Genomic_DNA"/>
</dbReference>
<feature type="transmembrane region" description="Helical" evidence="5">
    <location>
        <begin position="351"/>
        <end position="371"/>
    </location>
</feature>
<feature type="transmembrane region" description="Helical" evidence="5">
    <location>
        <begin position="386"/>
        <end position="407"/>
    </location>
</feature>
<dbReference type="Pfam" id="PF04932">
    <property type="entry name" value="Wzy_C"/>
    <property type="match status" value="1"/>
</dbReference>
<organism evidence="7 8">
    <name type="scientific">Novosphingobium colocasiae</name>
    <dbReference type="NCBI Taxonomy" id="1256513"/>
    <lineage>
        <taxon>Bacteria</taxon>
        <taxon>Pseudomonadati</taxon>
        <taxon>Pseudomonadota</taxon>
        <taxon>Alphaproteobacteria</taxon>
        <taxon>Sphingomonadales</taxon>
        <taxon>Sphingomonadaceae</taxon>
        <taxon>Novosphingobium</taxon>
    </lineage>
</organism>